<dbReference type="OrthoDB" id="19261at2759"/>
<feature type="transmembrane region" description="Helical" evidence="8">
    <location>
        <begin position="306"/>
        <end position="324"/>
    </location>
</feature>
<dbReference type="Gene3D" id="1.20.120.1770">
    <property type="match status" value="1"/>
</dbReference>
<dbReference type="KEGG" id="cci:CC1G_03854"/>
<evidence type="ECO:0000256" key="5">
    <source>
        <dbReference type="ARBA" id="ARBA00022989"/>
    </source>
</evidence>
<evidence type="ECO:0000256" key="3">
    <source>
        <dbReference type="ARBA" id="ARBA00022692"/>
    </source>
</evidence>
<feature type="transmembrane region" description="Helical" evidence="8">
    <location>
        <begin position="388"/>
        <end position="406"/>
    </location>
</feature>
<dbReference type="GeneID" id="6010135"/>
<comment type="subcellular location">
    <subcellularLocation>
        <location evidence="1">Membrane</location>
    </subcellularLocation>
</comment>
<evidence type="ECO:0000256" key="2">
    <source>
        <dbReference type="ARBA" id="ARBA00022448"/>
    </source>
</evidence>
<feature type="transmembrane region" description="Helical" evidence="8">
    <location>
        <begin position="235"/>
        <end position="260"/>
    </location>
</feature>
<keyword evidence="5 8" id="KW-1133">Transmembrane helix</keyword>
<keyword evidence="6 8" id="KW-0472">Membrane</keyword>
<dbReference type="PANTHER" id="PTHR47797">
    <property type="entry name" value="DEHYDROGENASE, PUTATIVE (AFU_ORTHOLOGUE AFUA_8G05805)-RELATED"/>
    <property type="match status" value="1"/>
</dbReference>
<sequence length="450" mass="49723">MLPSRIPILLLSLSLSFLPKALGLKGGSDCSSRLPYSHFCVNATIENEVVTYELTNMLDAESDVGWMAIGFGRTMLQSPMAILWKNPDGTMTVSQRVAVWFMEPFVERAPDRIATPVEPKRHAWHPAKSTTFAFQVPVNRTKLAASPIEDLVWAYSPSRPSTNGPHARLARHTEVGYLKLDLSTDLSGQSQTGSSNNNNQPSNPTPPNDFQAPSTHSNSNSTKSGSSSSNHGKTILAHAFLLTFGFLLVLPIGVLTGRWARTFTPVWFKVHWILNWPVALPMIALGWCLGPIAVNQHDGTHFSDPHKQWGTVLVSIYLVQIILGRHIHQKRAEQAPPIKKNHPPLNILHVVIGLVILLGAFLQVKTGLDKLKYSPDYYNVARVGEKIWNFWAVAVPFIYIVGLYFLPKQFGQERANSGAAAPQEGGYMSLDDSSANDDVEVRRPLTLNQG</sequence>
<dbReference type="InterPro" id="IPR015920">
    <property type="entry name" value="Cellobiose_DH-like_cyt"/>
</dbReference>
<accession>A8NGZ4</accession>
<dbReference type="Proteomes" id="UP000001861">
    <property type="component" value="Unassembled WGS sequence"/>
</dbReference>
<evidence type="ECO:0000259" key="10">
    <source>
        <dbReference type="SMART" id="SM00665"/>
    </source>
</evidence>
<comment type="caution">
    <text evidence="11">The sequence shown here is derived from an EMBL/GenBank/DDBJ whole genome shotgun (WGS) entry which is preliminary data.</text>
</comment>
<gene>
    <name evidence="11" type="ORF">CC1G_03854</name>
</gene>
<keyword evidence="3 8" id="KW-0812">Transmembrane</keyword>
<dbReference type="SUPFAM" id="SSF49344">
    <property type="entry name" value="CBD9-like"/>
    <property type="match status" value="1"/>
</dbReference>
<dbReference type="CDD" id="cd08760">
    <property type="entry name" value="Cyt_b561_FRRS1_like"/>
    <property type="match status" value="1"/>
</dbReference>
<dbReference type="OMA" id="FFQVRSG"/>
<dbReference type="VEuPathDB" id="FungiDB:CC1G_03854"/>
<dbReference type="Gene3D" id="2.60.40.1210">
    <property type="entry name" value="Cellobiose dehydrogenase, cytochrome domain"/>
    <property type="match status" value="1"/>
</dbReference>
<feature type="compositionally biased region" description="Low complexity" evidence="7">
    <location>
        <begin position="214"/>
        <end position="228"/>
    </location>
</feature>
<evidence type="ECO:0000256" key="7">
    <source>
        <dbReference type="SAM" id="MobiDB-lite"/>
    </source>
</evidence>
<proteinExistence type="predicted"/>
<feature type="compositionally biased region" description="Low complexity" evidence="7">
    <location>
        <begin position="187"/>
        <end position="202"/>
    </location>
</feature>
<dbReference type="GO" id="GO:0016020">
    <property type="term" value="C:membrane"/>
    <property type="evidence" value="ECO:0007669"/>
    <property type="project" value="UniProtKB-SubCell"/>
</dbReference>
<dbReference type="Pfam" id="PF16010">
    <property type="entry name" value="CDH-cyt"/>
    <property type="match status" value="1"/>
</dbReference>
<name>A8NGZ4_COPC7</name>
<evidence type="ECO:0000256" key="1">
    <source>
        <dbReference type="ARBA" id="ARBA00004370"/>
    </source>
</evidence>
<feature type="transmembrane region" description="Helical" evidence="8">
    <location>
        <begin position="272"/>
        <end position="294"/>
    </location>
</feature>
<dbReference type="SMART" id="SM00665">
    <property type="entry name" value="B561"/>
    <property type="match status" value="1"/>
</dbReference>
<evidence type="ECO:0000256" key="9">
    <source>
        <dbReference type="SAM" id="SignalP"/>
    </source>
</evidence>
<feature type="signal peptide" evidence="9">
    <location>
        <begin position="1"/>
        <end position="23"/>
    </location>
</feature>
<dbReference type="RefSeq" id="XP_001833637.2">
    <property type="nucleotide sequence ID" value="XM_001833585.2"/>
</dbReference>
<feature type="region of interest" description="Disordered" evidence="7">
    <location>
        <begin position="417"/>
        <end position="450"/>
    </location>
</feature>
<organism evidence="11 12">
    <name type="scientific">Coprinopsis cinerea (strain Okayama-7 / 130 / ATCC MYA-4618 / FGSC 9003)</name>
    <name type="common">Inky cap fungus</name>
    <name type="synonym">Hormographiella aspergillata</name>
    <dbReference type="NCBI Taxonomy" id="240176"/>
    <lineage>
        <taxon>Eukaryota</taxon>
        <taxon>Fungi</taxon>
        <taxon>Dikarya</taxon>
        <taxon>Basidiomycota</taxon>
        <taxon>Agaricomycotina</taxon>
        <taxon>Agaricomycetes</taxon>
        <taxon>Agaricomycetidae</taxon>
        <taxon>Agaricales</taxon>
        <taxon>Agaricineae</taxon>
        <taxon>Psathyrellaceae</taxon>
        <taxon>Coprinopsis</taxon>
    </lineage>
</organism>
<dbReference type="InParanoid" id="A8NGZ4"/>
<feature type="transmembrane region" description="Helical" evidence="8">
    <location>
        <begin position="345"/>
        <end position="368"/>
    </location>
</feature>
<feature type="chain" id="PRO_5002724262" description="Cytochrome b561 domain-containing protein" evidence="9">
    <location>
        <begin position="24"/>
        <end position="450"/>
    </location>
</feature>
<keyword evidence="4" id="KW-0249">Electron transport</keyword>
<dbReference type="EMBL" id="AACS02000002">
    <property type="protein sequence ID" value="EAU88182.2"/>
    <property type="molecule type" value="Genomic_DNA"/>
</dbReference>
<evidence type="ECO:0000313" key="12">
    <source>
        <dbReference type="Proteomes" id="UP000001861"/>
    </source>
</evidence>
<keyword evidence="2" id="KW-0813">Transport</keyword>
<dbReference type="HOGENOM" id="CLU_038404_0_0_1"/>
<dbReference type="PANTHER" id="PTHR47797:SF3">
    <property type="entry name" value="CYTOCHROME B561 DOMAIN-CONTAINING PROTEIN"/>
    <property type="match status" value="1"/>
</dbReference>
<evidence type="ECO:0000256" key="6">
    <source>
        <dbReference type="ARBA" id="ARBA00023136"/>
    </source>
</evidence>
<feature type="region of interest" description="Disordered" evidence="7">
    <location>
        <begin position="186"/>
        <end position="228"/>
    </location>
</feature>
<dbReference type="InterPro" id="IPR006593">
    <property type="entry name" value="Cyt_b561/ferric_Rdtase_TM"/>
</dbReference>
<dbReference type="AlphaFoldDB" id="A8NGZ4"/>
<evidence type="ECO:0000313" key="11">
    <source>
        <dbReference type="EMBL" id="EAU88182.2"/>
    </source>
</evidence>
<reference evidence="11 12" key="1">
    <citation type="journal article" date="2010" name="Proc. Natl. Acad. Sci. U.S.A.">
        <title>Insights into evolution of multicellular fungi from the assembled chromosomes of the mushroom Coprinopsis cinerea (Coprinus cinereus).</title>
        <authorList>
            <person name="Stajich J.E."/>
            <person name="Wilke S.K."/>
            <person name="Ahren D."/>
            <person name="Au C.H."/>
            <person name="Birren B.W."/>
            <person name="Borodovsky M."/>
            <person name="Burns C."/>
            <person name="Canback B."/>
            <person name="Casselton L.A."/>
            <person name="Cheng C.K."/>
            <person name="Deng J."/>
            <person name="Dietrich F.S."/>
            <person name="Fargo D.C."/>
            <person name="Farman M.L."/>
            <person name="Gathman A.C."/>
            <person name="Goldberg J."/>
            <person name="Guigo R."/>
            <person name="Hoegger P.J."/>
            <person name="Hooker J.B."/>
            <person name="Huggins A."/>
            <person name="James T.Y."/>
            <person name="Kamada T."/>
            <person name="Kilaru S."/>
            <person name="Kodira C."/>
            <person name="Kues U."/>
            <person name="Kupfer D."/>
            <person name="Kwan H.S."/>
            <person name="Lomsadze A."/>
            <person name="Li W."/>
            <person name="Lilly W.W."/>
            <person name="Ma L.J."/>
            <person name="Mackey A.J."/>
            <person name="Manning G."/>
            <person name="Martin F."/>
            <person name="Muraguchi H."/>
            <person name="Natvig D.O."/>
            <person name="Palmerini H."/>
            <person name="Ramesh M.A."/>
            <person name="Rehmeyer C.J."/>
            <person name="Roe B.A."/>
            <person name="Shenoy N."/>
            <person name="Stanke M."/>
            <person name="Ter-Hovhannisyan V."/>
            <person name="Tunlid A."/>
            <person name="Velagapudi R."/>
            <person name="Vision T.J."/>
            <person name="Zeng Q."/>
            <person name="Zolan M.E."/>
            <person name="Pukkila P.J."/>
        </authorList>
    </citation>
    <scope>NUCLEOTIDE SEQUENCE [LARGE SCALE GENOMIC DNA]</scope>
    <source>
        <strain evidence="12">Okayama-7 / 130 / ATCC MYA-4618 / FGSC 9003</strain>
    </source>
</reference>
<dbReference type="Pfam" id="PF03188">
    <property type="entry name" value="Cytochrom_B561"/>
    <property type="match status" value="1"/>
</dbReference>
<evidence type="ECO:0000256" key="8">
    <source>
        <dbReference type="SAM" id="Phobius"/>
    </source>
</evidence>
<protein>
    <recommendedName>
        <fullName evidence="10">Cytochrome b561 domain-containing protein</fullName>
    </recommendedName>
</protein>
<feature type="domain" description="Cytochrome b561" evidence="10">
    <location>
        <begin position="237"/>
        <end position="368"/>
    </location>
</feature>
<dbReference type="eggNOG" id="ENOG502S50Z">
    <property type="taxonomic scope" value="Eukaryota"/>
</dbReference>
<keyword evidence="9" id="KW-0732">Signal</keyword>
<keyword evidence="12" id="KW-1185">Reference proteome</keyword>
<evidence type="ECO:0000256" key="4">
    <source>
        <dbReference type="ARBA" id="ARBA00022982"/>
    </source>
</evidence>
<dbReference type="STRING" id="240176.A8NGZ4"/>